<proteinExistence type="predicted"/>
<dbReference type="RefSeq" id="WP_250202055.1">
    <property type="nucleotide sequence ID" value="NZ_CP097649.1"/>
</dbReference>
<keyword evidence="3" id="KW-1185">Reference proteome</keyword>
<keyword evidence="1" id="KW-0732">Signal</keyword>
<organism evidence="2 3">
    <name type="scientific">Brevundimonas albigilva</name>
    <dbReference type="NCBI Taxonomy" id="1312364"/>
    <lineage>
        <taxon>Bacteria</taxon>
        <taxon>Pseudomonadati</taxon>
        <taxon>Pseudomonadota</taxon>
        <taxon>Alphaproteobacteria</taxon>
        <taxon>Caulobacterales</taxon>
        <taxon>Caulobacteraceae</taxon>
        <taxon>Brevundimonas</taxon>
    </lineage>
</organism>
<feature type="signal peptide" evidence="1">
    <location>
        <begin position="1"/>
        <end position="20"/>
    </location>
</feature>
<feature type="chain" id="PRO_5046407408" evidence="1">
    <location>
        <begin position="21"/>
        <end position="135"/>
    </location>
</feature>
<protein>
    <submittedName>
        <fullName evidence="2">Tat pathway signal protein</fullName>
    </submittedName>
</protein>
<evidence type="ECO:0000313" key="2">
    <source>
        <dbReference type="EMBL" id="URI15598.1"/>
    </source>
</evidence>
<accession>A0ABY4SMX7</accession>
<reference evidence="2" key="1">
    <citation type="submission" date="2022-05" db="EMBL/GenBank/DDBJ databases">
        <title>Brevundimonas albigilva TT17 genome sequence.</title>
        <authorList>
            <person name="Lee K."/>
            <person name="Son H."/>
        </authorList>
    </citation>
    <scope>NUCLEOTIDE SEQUENCE</scope>
    <source>
        <strain evidence="2">TT17</strain>
    </source>
</reference>
<evidence type="ECO:0000256" key="1">
    <source>
        <dbReference type="SAM" id="SignalP"/>
    </source>
</evidence>
<evidence type="ECO:0000313" key="3">
    <source>
        <dbReference type="Proteomes" id="UP001055429"/>
    </source>
</evidence>
<dbReference type="Proteomes" id="UP001055429">
    <property type="component" value="Chromosome"/>
</dbReference>
<gene>
    <name evidence="2" type="ORF">M8231_00970</name>
</gene>
<name>A0ABY4SMX7_9CAUL</name>
<sequence length="135" mass="13749">MDRRALIGLAAVALTPAAVAPAAAKASSGGAPASADTYFRLPVVTASLLFANGRRGVLSIETGLDVPDAALRTRAQQSQPRLRAAFNTAAQRFANSLRPGMAPNVDQLAGELQAAANATLGRQGARVLLGTVMAV</sequence>
<dbReference type="EMBL" id="CP097649">
    <property type="protein sequence ID" value="URI15598.1"/>
    <property type="molecule type" value="Genomic_DNA"/>
</dbReference>